<dbReference type="Pfam" id="PF01966">
    <property type="entry name" value="HD"/>
    <property type="match status" value="1"/>
</dbReference>
<evidence type="ECO:0000313" key="3">
    <source>
        <dbReference type="Proteomes" id="UP000660047"/>
    </source>
</evidence>
<evidence type="ECO:0000259" key="1">
    <source>
        <dbReference type="PROSITE" id="PS51831"/>
    </source>
</evidence>
<dbReference type="InterPro" id="IPR006674">
    <property type="entry name" value="HD_domain"/>
</dbReference>
<name>A0AAI9K3K8_9FIRM</name>
<accession>A0AAI9K3K8</accession>
<dbReference type="InterPro" id="IPR003607">
    <property type="entry name" value="HD/PDEase_dom"/>
</dbReference>
<dbReference type="CDD" id="cd00077">
    <property type="entry name" value="HDc"/>
    <property type="match status" value="1"/>
</dbReference>
<gene>
    <name evidence="2" type="ORF">COEU31_07650</name>
</gene>
<proteinExistence type="predicted"/>
<dbReference type="PROSITE" id="PS51831">
    <property type="entry name" value="HD"/>
    <property type="match status" value="1"/>
</dbReference>
<dbReference type="AlphaFoldDB" id="A0AAI9K3K8"/>
<evidence type="ECO:0000313" key="2">
    <source>
        <dbReference type="EMBL" id="GFO93719.1"/>
    </source>
</evidence>
<organism evidence="2 3">
    <name type="scientific">Coprococcus eutactus</name>
    <dbReference type="NCBI Taxonomy" id="33043"/>
    <lineage>
        <taxon>Bacteria</taxon>
        <taxon>Bacillati</taxon>
        <taxon>Bacillota</taxon>
        <taxon>Clostridia</taxon>
        <taxon>Lachnospirales</taxon>
        <taxon>Lachnospiraceae</taxon>
        <taxon>Coprococcus</taxon>
    </lineage>
</organism>
<dbReference type="Proteomes" id="UP000660047">
    <property type="component" value="Unassembled WGS sequence"/>
</dbReference>
<sequence length="163" mass="18840">MQTEMDRVDRIIYNDEYRRLMETVRNKETDRIFCRHGLEHCLDVARIAYIMNIEQGYAIDREIIYAAALLHDVGRADSEDTGRKHHELSVEYAGRILEQCGFSTQENAQICDAIGSHNTDGAEREGLAYVLYKADKLSRNCFDCEASDQCYWLESARNTGIKY</sequence>
<dbReference type="RefSeq" id="WP_055223329.1">
    <property type="nucleotide sequence ID" value="NZ_BLYL01000003.1"/>
</dbReference>
<dbReference type="NCBIfam" id="TIGR00277">
    <property type="entry name" value="HDIG"/>
    <property type="match status" value="1"/>
</dbReference>
<dbReference type="EMBL" id="BLYL01000003">
    <property type="protein sequence ID" value="GFO93719.1"/>
    <property type="molecule type" value="Genomic_DNA"/>
</dbReference>
<reference evidence="2" key="1">
    <citation type="submission" date="2020-06" db="EMBL/GenBank/DDBJ databases">
        <title>Characterization of fructooligosaccharide metabolism and fructooligosaccharide-degrading enzymes in human commensal butyrate producers.</title>
        <authorList>
            <person name="Tanno H."/>
            <person name="Fujii T."/>
            <person name="Hirano K."/>
            <person name="Maeno S."/>
            <person name="Tonozuka T."/>
            <person name="Sakamoto M."/>
            <person name="Ohkuma M."/>
            <person name="Tochio T."/>
            <person name="Endo A."/>
        </authorList>
    </citation>
    <scope>NUCLEOTIDE SEQUENCE</scope>
    <source>
        <strain evidence="2">JCM 31265</strain>
    </source>
</reference>
<feature type="domain" description="HD" evidence="1">
    <location>
        <begin position="37"/>
        <end position="140"/>
    </location>
</feature>
<dbReference type="Gene3D" id="1.10.3210.10">
    <property type="entry name" value="Hypothetical protein af1432"/>
    <property type="match status" value="1"/>
</dbReference>
<comment type="caution">
    <text evidence="2">The sequence shown here is derived from an EMBL/GenBank/DDBJ whole genome shotgun (WGS) entry which is preliminary data.</text>
</comment>
<dbReference type="SUPFAM" id="SSF109604">
    <property type="entry name" value="HD-domain/PDEase-like"/>
    <property type="match status" value="1"/>
</dbReference>
<dbReference type="SMART" id="SM00471">
    <property type="entry name" value="HDc"/>
    <property type="match status" value="1"/>
</dbReference>
<dbReference type="InterPro" id="IPR006675">
    <property type="entry name" value="HDIG_dom"/>
</dbReference>
<protein>
    <submittedName>
        <fullName evidence="2">HD domain-containing protein</fullName>
    </submittedName>
</protein>